<dbReference type="AlphaFoldDB" id="A0A3M3RLM9"/>
<feature type="domain" description="Saccharopine dehydrogenase NADP binding" evidence="1">
    <location>
        <begin position="27"/>
        <end position="165"/>
    </location>
</feature>
<evidence type="ECO:0000259" key="2">
    <source>
        <dbReference type="Pfam" id="PF16653"/>
    </source>
</evidence>
<dbReference type="InterPro" id="IPR023181">
    <property type="entry name" value="Homospermid_syn-like_C"/>
</dbReference>
<evidence type="ECO:0000259" key="1">
    <source>
        <dbReference type="Pfam" id="PF03435"/>
    </source>
</evidence>
<sequence>MPPPARRSPSAGDPEMNSDTTFSVKLVFIGFGSITKATIGLLCTALTFDMSRIVIIAPDIKDSEPFVAYGVTFIDQALTPDNLEGVLGNVVARGDFIVNLSVNVSSADLIRFAHAHHALYLDTCIEPWEGTYDSLDLTASQRSNYALRDQLLTLGAELGTGPTAVVTHGANPGLISHFLKCALSELAAKLSVPVPRHQGHINWGVLSMRLNVKVIHIAERDTQRSARIKSDGEFVNTWSVDGFVSEAGQPAELGWGTHEKTWPLFAHHHLYGSDNAIYLDQPGASVSVKTWTPNGGPCNGMLITHNEAISIPELLTVRDDGALRYRPTVHYAYHPCDDALLSINEYTGRGWHAQDSKRIMLDEITSGGIDALGVLMMGHKLNAYWYGSILSVDQARHIAPYNNATSLQVAAGVYSGIIWAIENPNRGIVEPEQMDHQRVMEIARPFLGRLGGVLTDWTPLHTGNALFRKPGAADADPWQFEHFTAA</sequence>
<accession>A0A3M3RLM9</accession>
<dbReference type="Proteomes" id="UP000269335">
    <property type="component" value="Unassembled WGS sequence"/>
</dbReference>
<evidence type="ECO:0000313" key="5">
    <source>
        <dbReference type="Proteomes" id="UP000269335"/>
    </source>
</evidence>
<dbReference type="Pfam" id="PF03435">
    <property type="entry name" value="Sacchrp_dh_NADP"/>
    <property type="match status" value="1"/>
</dbReference>
<name>A0A3M3RLM9_PSECA</name>
<dbReference type="InterPro" id="IPR005097">
    <property type="entry name" value="Sacchrp_dh_NADP-bd"/>
</dbReference>
<evidence type="ECO:0000313" key="6">
    <source>
        <dbReference type="Proteomes" id="UP000270524"/>
    </source>
</evidence>
<feature type="domain" description="Saccharopine dehydrogenase-like C-terminal" evidence="2">
    <location>
        <begin position="169"/>
        <end position="451"/>
    </location>
</feature>
<dbReference type="Proteomes" id="UP000270524">
    <property type="component" value="Unassembled WGS sequence"/>
</dbReference>
<dbReference type="Gene3D" id="3.30.360.30">
    <property type="entry name" value="homospermidine synthase like"/>
    <property type="match status" value="1"/>
</dbReference>
<reference evidence="5 6" key="1">
    <citation type="submission" date="2018-08" db="EMBL/GenBank/DDBJ databases">
        <title>Recombination of ecologically and evolutionarily significant loci maintains genetic cohesion in the Pseudomonas syringae species complex.</title>
        <authorList>
            <person name="Dillon M."/>
            <person name="Thakur S."/>
            <person name="Almeida R.N.D."/>
            <person name="Weir B.S."/>
            <person name="Guttman D.S."/>
        </authorList>
    </citation>
    <scope>NUCLEOTIDE SEQUENCE [LARGE SCALE GENOMIC DNA]</scope>
    <source>
        <strain evidence="3 5">ICMP 15201</strain>
        <strain evidence="4 6">ICMP 15203</strain>
    </source>
</reference>
<dbReference type="Pfam" id="PF16653">
    <property type="entry name" value="Sacchrp_dh_C"/>
    <property type="match status" value="1"/>
</dbReference>
<dbReference type="Gene3D" id="3.40.50.720">
    <property type="entry name" value="NAD(P)-binding Rossmann-like Domain"/>
    <property type="match status" value="1"/>
</dbReference>
<proteinExistence type="predicted"/>
<organism evidence="4 6">
    <name type="scientific">Pseudomonas cannabina</name>
    <dbReference type="NCBI Taxonomy" id="86840"/>
    <lineage>
        <taxon>Bacteria</taxon>
        <taxon>Pseudomonadati</taxon>
        <taxon>Pseudomonadota</taxon>
        <taxon>Gammaproteobacteria</taxon>
        <taxon>Pseudomonadales</taxon>
        <taxon>Pseudomonadaceae</taxon>
        <taxon>Pseudomonas</taxon>
    </lineage>
</organism>
<gene>
    <name evidence="4" type="ORF">ALQ51_100613</name>
    <name evidence="3" type="ORF">ALQ53_00985</name>
</gene>
<dbReference type="InterPro" id="IPR032095">
    <property type="entry name" value="Sacchrp_dh-like_C"/>
</dbReference>
<dbReference type="EMBL" id="RBPJ01000131">
    <property type="protein sequence ID" value="RMN97350.1"/>
    <property type="molecule type" value="Genomic_DNA"/>
</dbReference>
<evidence type="ECO:0000313" key="3">
    <source>
        <dbReference type="EMBL" id="RMN75119.1"/>
    </source>
</evidence>
<evidence type="ECO:0000313" key="4">
    <source>
        <dbReference type="EMBL" id="RMN97350.1"/>
    </source>
</evidence>
<comment type="caution">
    <text evidence="4">The sequence shown here is derived from an EMBL/GenBank/DDBJ whole genome shotgun (WGS) entry which is preliminary data.</text>
</comment>
<dbReference type="EMBL" id="RBPH01000290">
    <property type="protein sequence ID" value="RMN75119.1"/>
    <property type="molecule type" value="Genomic_DNA"/>
</dbReference>
<protein>
    <submittedName>
        <fullName evidence="4">Homospermidine synthase</fullName>
    </submittedName>
</protein>